<keyword evidence="8" id="KW-0677">Repeat</keyword>
<comment type="similarity">
    <text evidence="11">Belongs to the binding-protein-dependent transport system permease family.</text>
</comment>
<feature type="transmembrane region" description="Helical" evidence="11">
    <location>
        <begin position="472"/>
        <end position="494"/>
    </location>
</feature>
<organism evidence="13 14">
    <name type="scientific">Balneatrix alpica</name>
    <dbReference type="NCBI Taxonomy" id="75684"/>
    <lineage>
        <taxon>Bacteria</taxon>
        <taxon>Pseudomonadati</taxon>
        <taxon>Pseudomonadota</taxon>
        <taxon>Gammaproteobacteria</taxon>
        <taxon>Oceanospirillales</taxon>
        <taxon>Balneatrichaceae</taxon>
        <taxon>Balneatrix</taxon>
    </lineage>
</organism>
<evidence type="ECO:0000256" key="8">
    <source>
        <dbReference type="ARBA" id="ARBA00022737"/>
    </source>
</evidence>
<evidence type="ECO:0000256" key="3">
    <source>
        <dbReference type="ARBA" id="ARBA00016947"/>
    </source>
</evidence>
<keyword evidence="9 11" id="KW-1133">Transmembrane helix</keyword>
<comment type="caution">
    <text evidence="13">The sequence shown here is derived from an EMBL/GenBank/DDBJ whole genome shotgun (WGS) entry which is preliminary data.</text>
</comment>
<evidence type="ECO:0000259" key="12">
    <source>
        <dbReference type="PROSITE" id="PS50928"/>
    </source>
</evidence>
<keyword evidence="7 11" id="KW-0812">Transmembrane</keyword>
<keyword evidence="5" id="KW-1003">Cell membrane</keyword>
<evidence type="ECO:0000256" key="4">
    <source>
        <dbReference type="ARBA" id="ARBA00022448"/>
    </source>
</evidence>
<dbReference type="PROSITE" id="PS50928">
    <property type="entry name" value="ABC_TM1"/>
    <property type="match status" value="2"/>
</dbReference>
<dbReference type="InterPro" id="IPR035906">
    <property type="entry name" value="MetI-like_sf"/>
</dbReference>
<dbReference type="CDD" id="cd06261">
    <property type="entry name" value="TM_PBP2"/>
    <property type="match status" value="1"/>
</dbReference>
<dbReference type="PANTHER" id="PTHR30183">
    <property type="entry name" value="MOLYBDENUM TRANSPORT SYSTEM PERMEASE PROTEIN MODB"/>
    <property type="match status" value="1"/>
</dbReference>
<dbReference type="Pfam" id="PF00528">
    <property type="entry name" value="BPD_transp_1"/>
    <property type="match status" value="2"/>
</dbReference>
<evidence type="ECO:0000256" key="5">
    <source>
        <dbReference type="ARBA" id="ARBA00022475"/>
    </source>
</evidence>
<evidence type="ECO:0000256" key="1">
    <source>
        <dbReference type="ARBA" id="ARBA00004429"/>
    </source>
</evidence>
<reference evidence="13 14" key="1">
    <citation type="submission" date="2024-09" db="EMBL/GenBank/DDBJ databases">
        <authorList>
            <person name="Sun Q."/>
            <person name="Mori K."/>
        </authorList>
    </citation>
    <scope>NUCLEOTIDE SEQUENCE [LARGE SCALE GENOMIC DNA]</scope>
    <source>
        <strain evidence="13 14">ATCC 51285</strain>
    </source>
</reference>
<keyword evidence="6" id="KW-0997">Cell inner membrane</keyword>
<sequence length="543" mass="60873">MHSRRASSKPPLSHAAWQYLPGSLAAALLLLLVSTSLGALLRHAELSDWQGLANDAYLWRVVRFSLWQAGLSALLSVLLAIPVARALARQSQWPGRRWLIRVLELCLVLPSMVVIYALVQVHGRQGWLPMLLQEWGWQPPSYLYGLSGILLAHVFFNLPLCARILLQELQAIPSQHWRLVAQYGWHSRLVWRTLEWPCIRPMLARLFALVFTLCFTSFAIIMVLGGGPRATTLELAIYQALKFDWDIGRAAILAMLQLSLGALLWWWVSHLGTRMNLSPMLTPSHWPRADARGWGRALDWLLILALMLLLLPPLFAVLWSGIPGFIQQLASSRLWLAWWQSAWIASCAGLLALSLALALQGAARYWRGQLRLRLAAALEMSGHVILLFPALVLGVGLFVLLQPLVNMLHYGQLAIILINSLMALPFALHIVRAPLQNLSQPSLRLADSLNLRGWYRWRWLVWPQLRQPLALAWAYAAAISLGDFSVVALFGSPASPTLPLLLYQQLGAYRLQEAAGTALLLVLTAAFIFALGHYWGHRKTHHA</sequence>
<evidence type="ECO:0000256" key="9">
    <source>
        <dbReference type="ARBA" id="ARBA00022989"/>
    </source>
</evidence>
<feature type="transmembrane region" description="Helical" evidence="11">
    <location>
        <begin position="66"/>
        <end position="87"/>
    </location>
</feature>
<evidence type="ECO:0000256" key="2">
    <source>
        <dbReference type="ARBA" id="ARBA00011650"/>
    </source>
</evidence>
<feature type="domain" description="ABC transmembrane type-1" evidence="12">
    <location>
        <begin position="62"/>
        <end position="264"/>
    </location>
</feature>
<evidence type="ECO:0000256" key="11">
    <source>
        <dbReference type="RuleBase" id="RU363032"/>
    </source>
</evidence>
<dbReference type="EMBL" id="JBHLZN010000002">
    <property type="protein sequence ID" value="MFB9886416.1"/>
    <property type="molecule type" value="Genomic_DNA"/>
</dbReference>
<comment type="subunit">
    <text evidence="2">The complex is composed of two ATP-binding proteins (ThiQ), two transmembrane proteins (ThiP) and a solute-binding protein (ThiB).</text>
</comment>
<dbReference type="SUPFAM" id="SSF161098">
    <property type="entry name" value="MetI-like"/>
    <property type="match status" value="2"/>
</dbReference>
<dbReference type="NCBIfam" id="TIGR01253">
    <property type="entry name" value="thiP"/>
    <property type="match status" value="1"/>
</dbReference>
<keyword evidence="10 11" id="KW-0472">Membrane</keyword>
<dbReference type="InterPro" id="IPR005947">
    <property type="entry name" value="ThiP_ABC_transpt"/>
</dbReference>
<name>A0ABV5ZAW2_9GAMM</name>
<evidence type="ECO:0000256" key="7">
    <source>
        <dbReference type="ARBA" id="ARBA00022692"/>
    </source>
</evidence>
<protein>
    <recommendedName>
        <fullName evidence="3">Thiamine transport system permease protein ThiP</fullName>
    </recommendedName>
</protein>
<evidence type="ECO:0000256" key="6">
    <source>
        <dbReference type="ARBA" id="ARBA00022519"/>
    </source>
</evidence>
<feature type="transmembrane region" description="Helical" evidence="11">
    <location>
        <begin position="247"/>
        <end position="268"/>
    </location>
</feature>
<feature type="transmembrane region" description="Helical" evidence="11">
    <location>
        <begin position="206"/>
        <end position="227"/>
    </location>
</feature>
<dbReference type="PANTHER" id="PTHR30183:SF9">
    <property type="entry name" value="THIAMINE TRANSPORT SYSTEM PERMEASE PROTEIN THIP"/>
    <property type="match status" value="1"/>
</dbReference>
<proteinExistence type="inferred from homology"/>
<dbReference type="RefSeq" id="WP_051527465.1">
    <property type="nucleotide sequence ID" value="NZ_JBHLZN010000002.1"/>
</dbReference>
<feature type="transmembrane region" description="Helical" evidence="11">
    <location>
        <begin position="99"/>
        <end position="122"/>
    </location>
</feature>
<evidence type="ECO:0000313" key="14">
    <source>
        <dbReference type="Proteomes" id="UP001589628"/>
    </source>
</evidence>
<keyword evidence="4 11" id="KW-0813">Transport</keyword>
<feature type="transmembrane region" description="Helical" evidence="11">
    <location>
        <begin position="384"/>
        <end position="404"/>
    </location>
</feature>
<accession>A0ABV5ZAW2</accession>
<dbReference type="Proteomes" id="UP001589628">
    <property type="component" value="Unassembled WGS sequence"/>
</dbReference>
<feature type="transmembrane region" description="Helical" evidence="11">
    <location>
        <begin position="514"/>
        <end position="535"/>
    </location>
</feature>
<feature type="transmembrane region" description="Helical" evidence="11">
    <location>
        <begin position="142"/>
        <end position="166"/>
    </location>
</feature>
<feature type="domain" description="ABC transmembrane type-1" evidence="12">
    <location>
        <begin position="338"/>
        <end position="532"/>
    </location>
</feature>
<dbReference type="Gene3D" id="1.10.3720.10">
    <property type="entry name" value="MetI-like"/>
    <property type="match status" value="2"/>
</dbReference>
<evidence type="ECO:0000256" key="10">
    <source>
        <dbReference type="ARBA" id="ARBA00023136"/>
    </source>
</evidence>
<gene>
    <name evidence="13" type="primary">thiP</name>
    <name evidence="13" type="ORF">ACFFLH_08345</name>
</gene>
<dbReference type="InterPro" id="IPR000515">
    <property type="entry name" value="MetI-like"/>
</dbReference>
<feature type="transmembrane region" description="Helical" evidence="11">
    <location>
        <begin position="342"/>
        <end position="363"/>
    </location>
</feature>
<evidence type="ECO:0000313" key="13">
    <source>
        <dbReference type="EMBL" id="MFB9886416.1"/>
    </source>
</evidence>
<feature type="transmembrane region" description="Helical" evidence="11">
    <location>
        <begin position="410"/>
        <end position="431"/>
    </location>
</feature>
<comment type="subcellular location">
    <subcellularLocation>
        <location evidence="1">Cell inner membrane</location>
        <topology evidence="1">Multi-pass membrane protein</topology>
    </subcellularLocation>
    <subcellularLocation>
        <location evidence="11">Cell membrane</location>
        <topology evidence="11">Multi-pass membrane protein</topology>
    </subcellularLocation>
</comment>
<feature type="transmembrane region" description="Helical" evidence="11">
    <location>
        <begin position="300"/>
        <end position="322"/>
    </location>
</feature>
<keyword evidence="14" id="KW-1185">Reference proteome</keyword>